<keyword evidence="1" id="KW-0812">Transmembrane</keyword>
<keyword evidence="3" id="KW-1185">Reference proteome</keyword>
<keyword evidence="1" id="KW-0472">Membrane</keyword>
<dbReference type="InterPro" id="IPR013901">
    <property type="entry name" value="Anthrone_oxy"/>
</dbReference>
<proteinExistence type="predicted"/>
<keyword evidence="1" id="KW-1133">Transmembrane helix</keyword>
<dbReference type="AlphaFoldDB" id="A0A7M5XGS5"/>
<evidence type="ECO:0008006" key="4">
    <source>
        <dbReference type="Google" id="ProtNLM"/>
    </source>
</evidence>
<organism evidence="2 3">
    <name type="scientific">Clytia hemisphaerica</name>
    <dbReference type="NCBI Taxonomy" id="252671"/>
    <lineage>
        <taxon>Eukaryota</taxon>
        <taxon>Metazoa</taxon>
        <taxon>Cnidaria</taxon>
        <taxon>Hydrozoa</taxon>
        <taxon>Hydroidolina</taxon>
        <taxon>Leptothecata</taxon>
        <taxon>Obeliida</taxon>
        <taxon>Clytiidae</taxon>
        <taxon>Clytia</taxon>
    </lineage>
</organism>
<reference evidence="2" key="1">
    <citation type="submission" date="2021-01" db="UniProtKB">
        <authorList>
            <consortium name="EnsemblMetazoa"/>
        </authorList>
    </citation>
    <scope>IDENTIFICATION</scope>
</reference>
<feature type="transmembrane region" description="Helical" evidence="1">
    <location>
        <begin position="52"/>
        <end position="74"/>
    </location>
</feature>
<dbReference type="Proteomes" id="UP000594262">
    <property type="component" value="Unplaced"/>
</dbReference>
<dbReference type="GeneID" id="136801223"/>
<dbReference type="EnsemblMetazoa" id="CLYHEMT022624.1">
    <property type="protein sequence ID" value="CLYHEMP022624.1"/>
    <property type="gene ID" value="CLYHEMG022624"/>
</dbReference>
<feature type="transmembrane region" description="Helical" evidence="1">
    <location>
        <begin position="12"/>
        <end position="32"/>
    </location>
</feature>
<evidence type="ECO:0000313" key="2">
    <source>
        <dbReference type="EnsemblMetazoa" id="CLYHEMP022624.1"/>
    </source>
</evidence>
<dbReference type="PANTHER" id="PTHR36535:SF1">
    <property type="entry name" value="DUF1772 DOMAIN-CONTAINING PROTEIN"/>
    <property type="match status" value="1"/>
</dbReference>
<dbReference type="Pfam" id="PF08592">
    <property type="entry name" value="Anthrone_oxy"/>
    <property type="match status" value="1"/>
</dbReference>
<sequence>MSYEDVIKGLKVIGVVSLGTFAGSSLHTAMAVQPSLVEESNVPASSRIMRGMLMKSSMMPISALLSSFSSFALYFKLRATPNEDQFWLMSGSAMLSLMPLTIYYIGPINAQFRFAKEEDFEQDEEKWNGLLSDWLFYHRPRAVLSMALFGVAVYKLVK</sequence>
<evidence type="ECO:0000313" key="3">
    <source>
        <dbReference type="Proteomes" id="UP000594262"/>
    </source>
</evidence>
<evidence type="ECO:0000256" key="1">
    <source>
        <dbReference type="SAM" id="Phobius"/>
    </source>
</evidence>
<feature type="transmembrane region" description="Helical" evidence="1">
    <location>
        <begin position="86"/>
        <end position="106"/>
    </location>
</feature>
<dbReference type="RefSeq" id="XP_066913958.1">
    <property type="nucleotide sequence ID" value="XM_067057857.1"/>
</dbReference>
<name>A0A7M5XGS5_9CNID</name>
<dbReference type="PANTHER" id="PTHR36535">
    <property type="entry name" value="YALI0E30327P"/>
    <property type="match status" value="1"/>
</dbReference>
<protein>
    <recommendedName>
        <fullName evidence="4">DUF1772-domain-containing protein</fullName>
    </recommendedName>
</protein>
<feature type="transmembrane region" description="Helical" evidence="1">
    <location>
        <begin position="140"/>
        <end position="157"/>
    </location>
</feature>
<accession>A0A7M5XGS5</accession>